<evidence type="ECO:0000256" key="1">
    <source>
        <dbReference type="SAM" id="Phobius"/>
    </source>
</evidence>
<dbReference type="Proteomes" id="UP001058381">
    <property type="component" value="Chromosome"/>
</dbReference>
<dbReference type="EMBL" id="CP096142">
    <property type="protein sequence ID" value="UXA66556.1"/>
    <property type="molecule type" value="Genomic_DNA"/>
</dbReference>
<keyword evidence="1" id="KW-1133">Transmembrane helix</keyword>
<protein>
    <submittedName>
        <fullName evidence="2">Uncharacterized protein</fullName>
    </submittedName>
</protein>
<accession>A0A9Q9J5M5</accession>
<sequence>MSSPPRALSTALPPAALLAYAAAHFGKSLLWYTGQLLLIFALTDYSWPERPSRPDLQ</sequence>
<evidence type="ECO:0000313" key="2">
    <source>
        <dbReference type="EMBL" id="UXA66556.1"/>
    </source>
</evidence>
<evidence type="ECO:0000313" key="3">
    <source>
        <dbReference type="Proteomes" id="UP001058381"/>
    </source>
</evidence>
<dbReference type="RefSeq" id="WP_260808029.1">
    <property type="nucleotide sequence ID" value="NZ_CP096139.1"/>
</dbReference>
<reference evidence="2" key="1">
    <citation type="submission" date="2022-04" db="EMBL/GenBank/DDBJ databases">
        <title>Xanthomonas prunicola pv. tritici, a pathogen causing a previously unreported foliar disease of wheat.</title>
        <authorList>
            <person name="Clavijo F."/>
            <person name="Curland R.D."/>
            <person name="Dill-Macky R."/>
            <person name="Pereyra S."/>
            <person name="Roman-Reyna V."/>
            <person name="Siri M.I."/>
        </authorList>
    </citation>
    <scope>NUCLEOTIDE SEQUENCE</scope>
    <source>
        <strain evidence="2">CIX249</strain>
    </source>
</reference>
<name>A0A9Q9J5M5_9XANT</name>
<organism evidence="2 3">
    <name type="scientific">Xanthomonas prunicola</name>
    <dbReference type="NCBI Taxonomy" id="2053930"/>
    <lineage>
        <taxon>Bacteria</taxon>
        <taxon>Pseudomonadati</taxon>
        <taxon>Pseudomonadota</taxon>
        <taxon>Gammaproteobacteria</taxon>
        <taxon>Lysobacterales</taxon>
        <taxon>Lysobacteraceae</taxon>
        <taxon>Xanthomonas</taxon>
    </lineage>
</organism>
<keyword evidence="1" id="KW-0812">Transmembrane</keyword>
<keyword evidence="1" id="KW-0472">Membrane</keyword>
<feature type="transmembrane region" description="Helical" evidence="1">
    <location>
        <begin position="31"/>
        <end position="47"/>
    </location>
</feature>
<proteinExistence type="predicted"/>
<dbReference type="GeneID" id="75150891"/>
<gene>
    <name evidence="2" type="ORF">M0D43_06015</name>
</gene>
<dbReference type="AlphaFoldDB" id="A0A9Q9J5M5"/>